<dbReference type="Pfam" id="PF00891">
    <property type="entry name" value="Methyltransf_2"/>
    <property type="match status" value="1"/>
</dbReference>
<gene>
    <name evidence="7" type="ORF">AXF13_11750</name>
</gene>
<dbReference type="GO" id="GO:0008171">
    <property type="term" value="F:O-methyltransferase activity"/>
    <property type="evidence" value="ECO:0007669"/>
    <property type="project" value="InterPro"/>
</dbReference>
<dbReference type="RefSeq" id="WP_062253476.1">
    <property type="nucleotide sequence ID" value="NZ_CP014229.1"/>
</dbReference>
<dbReference type="SUPFAM" id="SSF46785">
    <property type="entry name" value="Winged helix' DNA-binding domain"/>
    <property type="match status" value="1"/>
</dbReference>
<dbReference type="InterPro" id="IPR036388">
    <property type="entry name" value="WH-like_DNA-bd_sf"/>
</dbReference>
<reference evidence="8" key="1">
    <citation type="submission" date="2016-02" db="EMBL/GenBank/DDBJ databases">
        <authorList>
            <person name="Holder M.E."/>
            <person name="Ajami N.J."/>
            <person name="Petrosino J.F."/>
        </authorList>
    </citation>
    <scope>NUCLEOTIDE SEQUENCE [LARGE SCALE GENOMIC DNA]</scope>
    <source>
        <strain evidence="8">CCUG 45958</strain>
    </source>
</reference>
<dbReference type="SUPFAM" id="SSF53335">
    <property type="entry name" value="S-adenosyl-L-methionine-dependent methyltransferases"/>
    <property type="match status" value="1"/>
</dbReference>
<dbReference type="AlphaFoldDB" id="A0A0X8JL29"/>
<dbReference type="GO" id="GO:0046983">
    <property type="term" value="F:protein dimerization activity"/>
    <property type="evidence" value="ECO:0007669"/>
    <property type="project" value="InterPro"/>
</dbReference>
<proteinExistence type="predicted"/>
<feature type="domain" description="O-methyltransferase C-terminal" evidence="5">
    <location>
        <begin position="179"/>
        <end position="330"/>
    </location>
</feature>
<dbReference type="Proteomes" id="UP000069241">
    <property type="component" value="Chromosome"/>
</dbReference>
<accession>A0A0X8JL29</accession>
<dbReference type="Gene3D" id="1.10.10.10">
    <property type="entry name" value="Winged helix-like DNA-binding domain superfamily/Winged helix DNA-binding domain"/>
    <property type="match status" value="1"/>
</dbReference>
<dbReference type="GO" id="GO:0032259">
    <property type="term" value="P:methylation"/>
    <property type="evidence" value="ECO:0007669"/>
    <property type="project" value="UniProtKB-KW"/>
</dbReference>
<dbReference type="InterPro" id="IPR001077">
    <property type="entry name" value="COMT_C"/>
</dbReference>
<evidence type="ECO:0000256" key="4">
    <source>
        <dbReference type="PIRSR" id="PIRSR005739-1"/>
    </source>
</evidence>
<dbReference type="PANTHER" id="PTHR43712">
    <property type="entry name" value="PUTATIVE (AFU_ORTHOLOGUE AFUA_4G14580)-RELATED"/>
    <property type="match status" value="1"/>
</dbReference>
<protein>
    <submittedName>
        <fullName evidence="7">Polyketide synthesis methyltransferase</fullName>
    </submittedName>
</protein>
<dbReference type="InterPro" id="IPR012967">
    <property type="entry name" value="COMT_dimerisation"/>
</dbReference>
<keyword evidence="8" id="KW-1185">Reference proteome</keyword>
<evidence type="ECO:0000256" key="3">
    <source>
        <dbReference type="ARBA" id="ARBA00022691"/>
    </source>
</evidence>
<evidence type="ECO:0000256" key="1">
    <source>
        <dbReference type="ARBA" id="ARBA00022603"/>
    </source>
</evidence>
<keyword evidence="1 7" id="KW-0489">Methyltransferase</keyword>
<dbReference type="InterPro" id="IPR036390">
    <property type="entry name" value="WH_DNA-bd_sf"/>
</dbReference>
<dbReference type="Pfam" id="PF08100">
    <property type="entry name" value="Dimerisation"/>
    <property type="match status" value="1"/>
</dbReference>
<dbReference type="InterPro" id="IPR016461">
    <property type="entry name" value="COMT-like"/>
</dbReference>
<dbReference type="Gene3D" id="3.40.50.150">
    <property type="entry name" value="Vaccinia Virus protein VP39"/>
    <property type="match status" value="1"/>
</dbReference>
<name>A0A0X8JL29_9BACT</name>
<dbReference type="PROSITE" id="PS51683">
    <property type="entry name" value="SAM_OMT_II"/>
    <property type="match status" value="1"/>
</dbReference>
<sequence length="353" mass="37825">MDRTPFAVLQRDATGYQRSCALTAAAELDFFTVILRNGNRMNAGDLARECGVDERGAAVLLNALAGMGYLCKSIGGASADPEQGGPGVYAVAEAYRDALDSRHPLSYVPMLRHMANAQRGWAELARTVRDGKPRTRRPSILGEEEDDRSFIMGMNSLAVRTAAPMIRALHEAGVLHFGEGPARILDVGGASGTYTQAFLECLPTATAVIFDRPVGIEAARQRFAGTPLEGRVDFQAGDFYSDALPSGFDLAWISAIIHQHGREQSRALYRNALQALKSGGKVAVRDFIMSADGTSPAAGALFGLNMLVHCADGRVYTFEEVREDLQAAGFTAAELAVPAETMSAVVTAVRPRM</sequence>
<keyword evidence="2 7" id="KW-0808">Transferase</keyword>
<dbReference type="InterPro" id="IPR029063">
    <property type="entry name" value="SAM-dependent_MTases_sf"/>
</dbReference>
<dbReference type="PIRSF" id="PIRSF005739">
    <property type="entry name" value="O-mtase"/>
    <property type="match status" value="1"/>
</dbReference>
<evidence type="ECO:0000259" key="6">
    <source>
        <dbReference type="Pfam" id="PF08100"/>
    </source>
</evidence>
<feature type="domain" description="O-methyltransferase dimerisation" evidence="6">
    <location>
        <begin position="14"/>
        <end position="91"/>
    </location>
</feature>
<organism evidence="7 8">
    <name type="scientific">Desulfovibrio fairfieldensis</name>
    <dbReference type="NCBI Taxonomy" id="44742"/>
    <lineage>
        <taxon>Bacteria</taxon>
        <taxon>Pseudomonadati</taxon>
        <taxon>Thermodesulfobacteriota</taxon>
        <taxon>Desulfovibrionia</taxon>
        <taxon>Desulfovibrionales</taxon>
        <taxon>Desulfovibrionaceae</taxon>
        <taxon>Desulfovibrio</taxon>
    </lineage>
</organism>
<dbReference type="KEGG" id="dfi:AXF13_11750"/>
<evidence type="ECO:0000259" key="5">
    <source>
        <dbReference type="Pfam" id="PF00891"/>
    </source>
</evidence>
<dbReference type="STRING" id="44742.AXF13_11750"/>
<evidence type="ECO:0000313" key="8">
    <source>
        <dbReference type="Proteomes" id="UP000069241"/>
    </source>
</evidence>
<feature type="active site" description="Proton acceptor" evidence="4">
    <location>
        <position position="258"/>
    </location>
</feature>
<evidence type="ECO:0000313" key="7">
    <source>
        <dbReference type="EMBL" id="AMD90743.1"/>
    </source>
</evidence>
<keyword evidence="3" id="KW-0949">S-adenosyl-L-methionine</keyword>
<dbReference type="EMBL" id="CP014229">
    <property type="protein sequence ID" value="AMD90743.1"/>
    <property type="molecule type" value="Genomic_DNA"/>
</dbReference>
<dbReference type="CDD" id="cd02440">
    <property type="entry name" value="AdoMet_MTases"/>
    <property type="match status" value="1"/>
</dbReference>
<dbReference type="PANTHER" id="PTHR43712:SF2">
    <property type="entry name" value="O-METHYLTRANSFERASE CICE"/>
    <property type="match status" value="1"/>
</dbReference>
<evidence type="ECO:0000256" key="2">
    <source>
        <dbReference type="ARBA" id="ARBA00022679"/>
    </source>
</evidence>